<evidence type="ECO:0000256" key="2">
    <source>
        <dbReference type="ARBA" id="ARBA00022737"/>
    </source>
</evidence>
<evidence type="ECO:0000313" key="6">
    <source>
        <dbReference type="Proteomes" id="UP001295684"/>
    </source>
</evidence>
<feature type="transmembrane region" description="Helical" evidence="4">
    <location>
        <begin position="451"/>
        <end position="469"/>
    </location>
</feature>
<dbReference type="AlphaFoldDB" id="A0AAD1XAQ9"/>
<feature type="transmembrane region" description="Helical" evidence="4">
    <location>
        <begin position="527"/>
        <end position="553"/>
    </location>
</feature>
<feature type="transmembrane region" description="Helical" evidence="4">
    <location>
        <begin position="583"/>
        <end position="601"/>
    </location>
</feature>
<protein>
    <recommendedName>
        <fullName evidence="7">DUF4215 domain-containing protein</fullName>
    </recommendedName>
</protein>
<dbReference type="Pfam" id="PF13948">
    <property type="entry name" value="DUF4215"/>
    <property type="match status" value="2"/>
</dbReference>
<keyword evidence="4" id="KW-0812">Transmembrane</keyword>
<name>A0AAD1XAQ9_EUPCR</name>
<evidence type="ECO:0000256" key="3">
    <source>
        <dbReference type="ARBA" id="ARBA00023157"/>
    </source>
</evidence>
<dbReference type="GO" id="GO:0004222">
    <property type="term" value="F:metalloendopeptidase activity"/>
    <property type="evidence" value="ECO:0007669"/>
    <property type="project" value="TreeGrafter"/>
</dbReference>
<feature type="transmembrane region" description="Helical" evidence="4">
    <location>
        <begin position="638"/>
        <end position="655"/>
    </location>
</feature>
<feature type="transmembrane region" description="Helical" evidence="4">
    <location>
        <begin position="489"/>
        <end position="507"/>
    </location>
</feature>
<organism evidence="5 6">
    <name type="scientific">Euplotes crassus</name>
    <dbReference type="NCBI Taxonomy" id="5936"/>
    <lineage>
        <taxon>Eukaryota</taxon>
        <taxon>Sar</taxon>
        <taxon>Alveolata</taxon>
        <taxon>Ciliophora</taxon>
        <taxon>Intramacronucleata</taxon>
        <taxon>Spirotrichea</taxon>
        <taxon>Hypotrichia</taxon>
        <taxon>Euplotida</taxon>
        <taxon>Euplotidae</taxon>
        <taxon>Moneuplotes</taxon>
    </lineage>
</organism>
<reference evidence="5" key="1">
    <citation type="submission" date="2023-07" db="EMBL/GenBank/DDBJ databases">
        <authorList>
            <consortium name="AG Swart"/>
            <person name="Singh M."/>
            <person name="Singh A."/>
            <person name="Seah K."/>
            <person name="Emmerich C."/>
        </authorList>
    </citation>
    <scope>NUCLEOTIDE SEQUENCE</scope>
    <source>
        <strain evidence="5">DP1</strain>
    </source>
</reference>
<keyword evidence="6" id="KW-1185">Reference proteome</keyword>
<proteinExistence type="predicted"/>
<dbReference type="EMBL" id="CAMPGE010004796">
    <property type="protein sequence ID" value="CAI2363645.1"/>
    <property type="molecule type" value="Genomic_DNA"/>
</dbReference>
<feature type="transmembrane region" description="Helical" evidence="4">
    <location>
        <begin position="670"/>
        <end position="694"/>
    </location>
</feature>
<keyword evidence="4" id="KW-1133">Transmembrane helix</keyword>
<gene>
    <name evidence="5" type="ORF">ECRASSUSDP1_LOCUS4981</name>
</gene>
<keyword evidence="1" id="KW-0732">Signal</keyword>
<keyword evidence="4" id="KW-0472">Membrane</keyword>
<dbReference type="PANTHER" id="PTHR46130">
    <property type="entry name" value="LAMGL DOMAIN-CONTAINING PROTEIN"/>
    <property type="match status" value="1"/>
</dbReference>
<dbReference type="InterPro" id="IPR011936">
    <property type="entry name" value="Myxo_disulph_rpt"/>
</dbReference>
<keyword evidence="2" id="KW-0677">Repeat</keyword>
<evidence type="ECO:0000256" key="1">
    <source>
        <dbReference type="ARBA" id="ARBA00022729"/>
    </source>
</evidence>
<dbReference type="GO" id="GO:0007166">
    <property type="term" value="P:cell surface receptor signaling pathway"/>
    <property type="evidence" value="ECO:0007669"/>
    <property type="project" value="TreeGrafter"/>
</dbReference>
<evidence type="ECO:0000256" key="4">
    <source>
        <dbReference type="SAM" id="Phobius"/>
    </source>
</evidence>
<sequence>MVLGILSNDWLLAWKYTQVWLLSKEKISSCFHTTVILKFLTIELFRDCGNGYLAGAENCDDGNWKNGDGCNQDCNVENTWTCNSASPSVCERNCTWNLGTNPADLTTECYDENTDDGDGCDKDCEVEEGYVCEWDDSDKKSECELDCGDGKKMSGELCDDGDKDSGDGCSDTCEIEQGYTCENGSPDQPDTCHAICGDGIKLDIENCDDNNTVSDDGCDSTCTNIEDDYECTGGSMSQPDTCNFICGNGKLLSSLDKSEHCDDDNTENGDGCNENCKVESGWECTGGSLTSPSSCKIECIVEGCAECESGTGSKCQTCENGYQLMFSKKCRYTVVAEEVQTLSSGSQAASGAGSLIATLMSLLNSSSPMAIWSMANQMQLLMLLLLTQASLPADVVGYISGNQMFSFNMNFLPIKNNMVSKVPLDWLKQNQTNIGLGDMGMESGSSFNNNFGIICTLLILVIFHCLWSLLPRTIDDDDPRDCKEKTLKFVGWIWKILTFGVYIRLVLEAYQNILLSSFNEIKNFEPSSLHIAVSTTTAVVFVILMSLVFYWALKQINRDFDPKQHSKSKELVAGLKDSKAARLFTTLLLLRRFVFCVWLIMFSFTGYYYLVPGMLLVQVLYTSYMIVVRSFKEPANNVIECLNEIFYVLIVAYLMKYNTKHAWTSMSTKIYIYILMLNNIVVVSIISVVGIAQLCKKLCGKKKPDTFEIPQIIPPKTNARRFNDSNIIATSDIHLRKFPRNSVTSNPEDPPISSSTFTMDTRIRRMNKIMPITE</sequence>
<accession>A0AAD1XAQ9</accession>
<evidence type="ECO:0000313" key="5">
    <source>
        <dbReference type="EMBL" id="CAI2363645.1"/>
    </source>
</evidence>
<dbReference type="PANTHER" id="PTHR46130:SF3">
    <property type="entry name" value="CHROMOSOME UNDETERMINED SCAFFOLD_33, WHOLE GENOME SHOTGUN SEQUENCE"/>
    <property type="match status" value="1"/>
</dbReference>
<comment type="caution">
    <text evidence="5">The sequence shown here is derived from an EMBL/GenBank/DDBJ whole genome shotgun (WGS) entry which is preliminary data.</text>
</comment>
<dbReference type="GO" id="GO:0005615">
    <property type="term" value="C:extracellular space"/>
    <property type="evidence" value="ECO:0007669"/>
    <property type="project" value="TreeGrafter"/>
</dbReference>
<dbReference type="NCBIfam" id="TIGR02232">
    <property type="entry name" value="myxo_disulf_rpt"/>
    <property type="match status" value="5"/>
</dbReference>
<evidence type="ECO:0008006" key="7">
    <source>
        <dbReference type="Google" id="ProtNLM"/>
    </source>
</evidence>
<keyword evidence="3" id="KW-1015">Disulfide bond</keyword>
<dbReference type="InterPro" id="IPR043543">
    <property type="entry name" value="PAPPA/PAPPA2"/>
</dbReference>
<dbReference type="GO" id="GO:0006508">
    <property type="term" value="P:proteolysis"/>
    <property type="evidence" value="ECO:0007669"/>
    <property type="project" value="TreeGrafter"/>
</dbReference>
<feature type="transmembrane region" description="Helical" evidence="4">
    <location>
        <begin position="607"/>
        <end position="626"/>
    </location>
</feature>
<dbReference type="Proteomes" id="UP001295684">
    <property type="component" value="Unassembled WGS sequence"/>
</dbReference>